<keyword evidence="2" id="KW-1185">Reference proteome</keyword>
<feature type="non-terminal residue" evidence="1">
    <location>
        <position position="1"/>
    </location>
</feature>
<proteinExistence type="predicted"/>
<evidence type="ECO:0000313" key="2">
    <source>
        <dbReference type="Proteomes" id="UP000789920"/>
    </source>
</evidence>
<reference evidence="1" key="1">
    <citation type="submission" date="2021-06" db="EMBL/GenBank/DDBJ databases">
        <authorList>
            <person name="Kallberg Y."/>
            <person name="Tangrot J."/>
            <person name="Rosling A."/>
        </authorList>
    </citation>
    <scope>NUCLEOTIDE SEQUENCE</scope>
    <source>
        <strain evidence="1">MA461A</strain>
    </source>
</reference>
<dbReference type="Proteomes" id="UP000789920">
    <property type="component" value="Unassembled WGS sequence"/>
</dbReference>
<comment type="caution">
    <text evidence="1">The sequence shown here is derived from an EMBL/GenBank/DDBJ whole genome shotgun (WGS) entry which is preliminary data.</text>
</comment>
<protein>
    <submittedName>
        <fullName evidence="1">16558_t:CDS:1</fullName>
    </submittedName>
</protein>
<accession>A0ACA9MBY8</accession>
<organism evidence="1 2">
    <name type="scientific">Racocetra persica</name>
    <dbReference type="NCBI Taxonomy" id="160502"/>
    <lineage>
        <taxon>Eukaryota</taxon>
        <taxon>Fungi</taxon>
        <taxon>Fungi incertae sedis</taxon>
        <taxon>Mucoromycota</taxon>
        <taxon>Glomeromycotina</taxon>
        <taxon>Glomeromycetes</taxon>
        <taxon>Diversisporales</taxon>
        <taxon>Gigasporaceae</taxon>
        <taxon>Racocetra</taxon>
    </lineage>
</organism>
<evidence type="ECO:0000313" key="1">
    <source>
        <dbReference type="EMBL" id="CAG8583051.1"/>
    </source>
</evidence>
<dbReference type="EMBL" id="CAJVQC010007710">
    <property type="protein sequence ID" value="CAG8583051.1"/>
    <property type="molecule type" value="Genomic_DNA"/>
</dbReference>
<gene>
    <name evidence="1" type="ORF">RPERSI_LOCUS5229</name>
</gene>
<sequence>PDDPITLQVNVYDIKDLNTSITSFQVGKAYFNRDNNHEINWSLAISNPI</sequence>
<name>A0ACA9MBY8_9GLOM</name>